<organism evidence="2 3">
    <name type="scientific">Castellaniella daejeonensis</name>
    <dbReference type="NCBI Taxonomy" id="659013"/>
    <lineage>
        <taxon>Bacteria</taxon>
        <taxon>Pseudomonadati</taxon>
        <taxon>Pseudomonadota</taxon>
        <taxon>Betaproteobacteria</taxon>
        <taxon>Burkholderiales</taxon>
        <taxon>Alcaligenaceae</taxon>
        <taxon>Castellaniella</taxon>
    </lineage>
</organism>
<evidence type="ECO:0000313" key="3">
    <source>
        <dbReference type="Proteomes" id="UP001501176"/>
    </source>
</evidence>
<gene>
    <name evidence="2" type="ORF">GCM10009125_28780</name>
</gene>
<name>A0ABN0U4Q2_9BURK</name>
<evidence type="ECO:0000313" key="2">
    <source>
        <dbReference type="EMBL" id="GAA0238160.1"/>
    </source>
</evidence>
<protein>
    <submittedName>
        <fullName evidence="2">Uncharacterized protein</fullName>
    </submittedName>
</protein>
<accession>A0ABN0U4Q2</accession>
<keyword evidence="3" id="KW-1185">Reference proteome</keyword>
<comment type="caution">
    <text evidence="2">The sequence shown here is derived from an EMBL/GenBank/DDBJ whole genome shotgun (WGS) entry which is preliminary data.</text>
</comment>
<proteinExistence type="predicted"/>
<sequence length="74" mass="7599">MGKHNHKYNDQGAATYMDRGSGTTTVDGVDVTSSTANFQLSTIANGSYIPTTVASAGGVETRGPNTAILPVVLI</sequence>
<reference evidence="2 3" key="1">
    <citation type="journal article" date="2019" name="Int. J. Syst. Evol. Microbiol.">
        <title>The Global Catalogue of Microorganisms (GCM) 10K type strain sequencing project: providing services to taxonomists for standard genome sequencing and annotation.</title>
        <authorList>
            <consortium name="The Broad Institute Genomics Platform"/>
            <consortium name="The Broad Institute Genome Sequencing Center for Infectious Disease"/>
            <person name="Wu L."/>
            <person name="Ma J."/>
        </authorList>
    </citation>
    <scope>NUCLEOTIDE SEQUENCE [LARGE SCALE GENOMIC DNA]</scope>
    <source>
        <strain evidence="2 3">JCM 16240</strain>
    </source>
</reference>
<feature type="region of interest" description="Disordered" evidence="1">
    <location>
        <begin position="1"/>
        <end position="22"/>
    </location>
</feature>
<evidence type="ECO:0000256" key="1">
    <source>
        <dbReference type="SAM" id="MobiDB-lite"/>
    </source>
</evidence>
<dbReference type="EMBL" id="BAAAFN010000020">
    <property type="protein sequence ID" value="GAA0238160.1"/>
    <property type="molecule type" value="Genomic_DNA"/>
</dbReference>
<dbReference type="Proteomes" id="UP001501176">
    <property type="component" value="Unassembled WGS sequence"/>
</dbReference>